<protein>
    <submittedName>
        <fullName evidence="1">Uncharacterized protein</fullName>
    </submittedName>
</protein>
<reference evidence="1" key="1">
    <citation type="thesis" date="2021" institute="BYU ScholarsArchive" country="Provo, UT, USA">
        <title>Applications of and Algorithms for Genome Assembly and Genomic Analyses with an Emphasis on Marine Teleosts.</title>
        <authorList>
            <person name="Pickett B.D."/>
        </authorList>
    </citation>
    <scope>NUCLEOTIDE SEQUENCE</scope>
    <source>
        <strain evidence="1">HI-2016</strain>
    </source>
</reference>
<evidence type="ECO:0000313" key="2">
    <source>
        <dbReference type="Proteomes" id="UP000824540"/>
    </source>
</evidence>
<gene>
    <name evidence="1" type="ORF">JZ751_019381</name>
</gene>
<evidence type="ECO:0000313" key="1">
    <source>
        <dbReference type="EMBL" id="KAG9341279.1"/>
    </source>
</evidence>
<accession>A0A8T2NM13</accession>
<dbReference type="OrthoDB" id="10035764at2759"/>
<organism evidence="1 2">
    <name type="scientific">Albula glossodonta</name>
    <name type="common">roundjaw bonefish</name>
    <dbReference type="NCBI Taxonomy" id="121402"/>
    <lineage>
        <taxon>Eukaryota</taxon>
        <taxon>Metazoa</taxon>
        <taxon>Chordata</taxon>
        <taxon>Craniata</taxon>
        <taxon>Vertebrata</taxon>
        <taxon>Euteleostomi</taxon>
        <taxon>Actinopterygii</taxon>
        <taxon>Neopterygii</taxon>
        <taxon>Teleostei</taxon>
        <taxon>Albuliformes</taxon>
        <taxon>Albulidae</taxon>
        <taxon>Albula</taxon>
    </lineage>
</organism>
<dbReference type="Proteomes" id="UP000824540">
    <property type="component" value="Unassembled WGS sequence"/>
</dbReference>
<dbReference type="EMBL" id="JAFBMS010000036">
    <property type="protein sequence ID" value="KAG9341279.1"/>
    <property type="molecule type" value="Genomic_DNA"/>
</dbReference>
<name>A0A8T2NM13_9TELE</name>
<keyword evidence="2" id="KW-1185">Reference proteome</keyword>
<proteinExistence type="predicted"/>
<comment type="caution">
    <text evidence="1">The sequence shown here is derived from an EMBL/GenBank/DDBJ whole genome shotgun (WGS) entry which is preliminary data.</text>
</comment>
<sequence length="78" mass="8252">MFSTSAPGSRDILLQGKNPGVSWEYTLPHSEKKPNYTWGVVRSDCSAPCAGGELHKTGSCTDGGQDVCSGGTIKFLCE</sequence>
<dbReference type="AlphaFoldDB" id="A0A8T2NM13"/>